<protein>
    <submittedName>
        <fullName evidence="2">Glyoxalase</fullName>
    </submittedName>
</protein>
<name>A0A162SY75_9BURK</name>
<dbReference type="AlphaFoldDB" id="A0A162SY75"/>
<sequence length="126" mass="13942">MPIHKLDHVNIRTHQLVTLIGWYQRVLGLRVGARPNFPFPGAWLFAGDTVVVHLIGVESPSGAGSESELKLEHFAFSATDLDAFENTLRELGEPHQRAELASFGLVQINLWDPDGNHLHVDFPSGP</sequence>
<dbReference type="EMBL" id="CP017476">
    <property type="protein sequence ID" value="AOW13942.1"/>
    <property type="molecule type" value="Genomic_DNA"/>
</dbReference>
<dbReference type="OrthoDB" id="8562712at2"/>
<dbReference type="SUPFAM" id="SSF54593">
    <property type="entry name" value="Glyoxalase/Bleomycin resistance protein/Dihydroxybiphenyl dioxygenase"/>
    <property type="match status" value="1"/>
</dbReference>
<evidence type="ECO:0000259" key="1">
    <source>
        <dbReference type="PROSITE" id="PS51819"/>
    </source>
</evidence>
<proteinExistence type="predicted"/>
<organism evidence="2 5">
    <name type="scientific">Hydrogenophaga crassostreae</name>
    <dbReference type="NCBI Taxonomy" id="1763535"/>
    <lineage>
        <taxon>Bacteria</taxon>
        <taxon>Pseudomonadati</taxon>
        <taxon>Pseudomonadota</taxon>
        <taxon>Betaproteobacteria</taxon>
        <taxon>Burkholderiales</taxon>
        <taxon>Comamonadaceae</taxon>
        <taxon>Hydrogenophaga</taxon>
    </lineage>
</organism>
<feature type="domain" description="VOC" evidence="1">
    <location>
        <begin position="5"/>
        <end position="123"/>
    </location>
</feature>
<dbReference type="InterPro" id="IPR037523">
    <property type="entry name" value="VOC_core"/>
</dbReference>
<evidence type="ECO:0000313" key="5">
    <source>
        <dbReference type="Proteomes" id="UP000185680"/>
    </source>
</evidence>
<dbReference type="InterPro" id="IPR004360">
    <property type="entry name" value="Glyas_Fos-R_dOase_dom"/>
</dbReference>
<evidence type="ECO:0000313" key="2">
    <source>
        <dbReference type="EMBL" id="AOW13942.1"/>
    </source>
</evidence>
<keyword evidence="4" id="KW-1185">Reference proteome</keyword>
<dbReference type="RefSeq" id="WP_066084342.1">
    <property type="nucleotide sequence ID" value="NZ_CP017476.1"/>
</dbReference>
<dbReference type="KEGG" id="hyl:LPB072_14950"/>
<dbReference type="Proteomes" id="UP000185657">
    <property type="component" value="Unassembled WGS sequence"/>
</dbReference>
<dbReference type="PANTHER" id="PTHR46142:SF3">
    <property type="entry name" value="F18B13.24 PROTEIN"/>
    <property type="match status" value="1"/>
</dbReference>
<reference evidence="3 4" key="1">
    <citation type="submission" date="2016-02" db="EMBL/GenBank/DDBJ databases">
        <title>Draft genome sequence of Hydrogenophaga sp. LPB0072.</title>
        <authorList>
            <person name="Shin S.-K."/>
            <person name="Yi H."/>
        </authorList>
    </citation>
    <scope>NUCLEOTIDE SEQUENCE [LARGE SCALE GENOMIC DNA]</scope>
    <source>
        <strain evidence="3 4">LPB0072</strain>
    </source>
</reference>
<evidence type="ECO:0000313" key="3">
    <source>
        <dbReference type="EMBL" id="OAD44093.1"/>
    </source>
</evidence>
<dbReference type="Gene3D" id="3.10.180.10">
    <property type="entry name" value="2,3-Dihydroxybiphenyl 1,2-Dioxygenase, domain 1"/>
    <property type="match status" value="1"/>
</dbReference>
<evidence type="ECO:0000313" key="4">
    <source>
        <dbReference type="Proteomes" id="UP000185657"/>
    </source>
</evidence>
<dbReference type="Pfam" id="PF00903">
    <property type="entry name" value="Glyoxalase"/>
    <property type="match status" value="1"/>
</dbReference>
<dbReference type="PROSITE" id="PS51819">
    <property type="entry name" value="VOC"/>
    <property type="match status" value="1"/>
</dbReference>
<dbReference type="EMBL" id="LVWD01000001">
    <property type="protein sequence ID" value="OAD44093.1"/>
    <property type="molecule type" value="Genomic_DNA"/>
</dbReference>
<dbReference type="Proteomes" id="UP000185680">
    <property type="component" value="Chromosome"/>
</dbReference>
<dbReference type="InterPro" id="IPR029068">
    <property type="entry name" value="Glyas_Bleomycin-R_OHBP_Dase"/>
</dbReference>
<reference evidence="2 5" key="2">
    <citation type="submission" date="2016-10" db="EMBL/GenBank/DDBJ databases">
        <title>Hydorgenophaga sp. LPB0072 isolated from gastropod.</title>
        <authorList>
            <person name="Kim E."/>
            <person name="Yi H."/>
        </authorList>
    </citation>
    <scope>NUCLEOTIDE SEQUENCE [LARGE SCALE GENOMIC DNA]</scope>
    <source>
        <strain evidence="2 5">LPB0072</strain>
    </source>
</reference>
<dbReference type="PANTHER" id="PTHR46142">
    <property type="match status" value="1"/>
</dbReference>
<accession>A0A162SY75</accession>
<gene>
    <name evidence="2" type="ORF">LPB072_14950</name>
    <name evidence="3" type="ORF">LPB72_00865</name>
</gene>
<dbReference type="STRING" id="1763535.LPB072_14950"/>